<evidence type="ECO:0000256" key="6">
    <source>
        <dbReference type="SAM" id="MobiDB-lite"/>
    </source>
</evidence>
<feature type="transmembrane region" description="Helical" evidence="7">
    <location>
        <begin position="20"/>
        <end position="43"/>
    </location>
</feature>
<feature type="transmembrane region" description="Helical" evidence="7">
    <location>
        <begin position="55"/>
        <end position="76"/>
    </location>
</feature>
<evidence type="ECO:0000313" key="9">
    <source>
        <dbReference type="EMBL" id="KXX81401.1"/>
    </source>
</evidence>
<dbReference type="OrthoDB" id="5429740at2759"/>
<sequence>MSTLDFEEPYPGWAQEDKGPLILTTISVLTAVSLLFVMARIYSRKISLGKLGVDDYIVIICIALSLLYVALAGVAISYGGGRHVATLPREDASKAIYYTLISFVPGVSSFTIPKFAVVILLAKILDPSRWHKMIMWIVSILYLLLAVGMLVINFAQCTPAAVQWGGAPGYCWDRKITVDYAMALGVCSALFDFYLAIYPTIVLYKLLLNWKKKLALSSSLGFGYCAAAITCYKCYTLRGLLDLVDFTYAVDDVVLWTNIEGNCVLIGACIPTLFPLVKKLFGASALGDDTPKASGSTNPIATIGSYPKNRKHVRGESQLDTIDGDTKYIILEERPSHNSTTELRAEEAATVHQKSSN</sequence>
<dbReference type="Pfam" id="PF20684">
    <property type="entry name" value="Fung_rhodopsin"/>
    <property type="match status" value="1"/>
</dbReference>
<feature type="transmembrane region" description="Helical" evidence="7">
    <location>
        <begin position="96"/>
        <end position="122"/>
    </location>
</feature>
<evidence type="ECO:0000256" key="4">
    <source>
        <dbReference type="ARBA" id="ARBA00023136"/>
    </source>
</evidence>
<evidence type="ECO:0000256" key="1">
    <source>
        <dbReference type="ARBA" id="ARBA00004141"/>
    </source>
</evidence>
<dbReference type="InterPro" id="IPR052337">
    <property type="entry name" value="SAT4-like"/>
</dbReference>
<comment type="subcellular location">
    <subcellularLocation>
        <location evidence="1">Membrane</location>
        <topology evidence="1">Multi-pass membrane protein</topology>
    </subcellularLocation>
</comment>
<keyword evidence="2 7" id="KW-0812">Transmembrane</keyword>
<dbReference type="EMBL" id="LCTW02000036">
    <property type="protein sequence ID" value="KXX81401.1"/>
    <property type="molecule type" value="Genomic_DNA"/>
</dbReference>
<keyword evidence="3 7" id="KW-1133">Transmembrane helix</keyword>
<organism evidence="9 10">
    <name type="scientific">Madurella mycetomatis</name>
    <dbReference type="NCBI Taxonomy" id="100816"/>
    <lineage>
        <taxon>Eukaryota</taxon>
        <taxon>Fungi</taxon>
        <taxon>Dikarya</taxon>
        <taxon>Ascomycota</taxon>
        <taxon>Pezizomycotina</taxon>
        <taxon>Sordariomycetes</taxon>
        <taxon>Sordariomycetidae</taxon>
        <taxon>Sordariales</taxon>
        <taxon>Sordariales incertae sedis</taxon>
        <taxon>Madurella</taxon>
    </lineage>
</organism>
<comment type="caution">
    <text evidence="9">The sequence shown here is derived from an EMBL/GenBank/DDBJ whole genome shotgun (WGS) entry which is preliminary data.</text>
</comment>
<evidence type="ECO:0000313" key="10">
    <source>
        <dbReference type="Proteomes" id="UP000078237"/>
    </source>
</evidence>
<keyword evidence="4 7" id="KW-0472">Membrane</keyword>
<dbReference type="Proteomes" id="UP000078237">
    <property type="component" value="Unassembled WGS sequence"/>
</dbReference>
<name>A0A175WD31_9PEZI</name>
<evidence type="ECO:0000256" key="5">
    <source>
        <dbReference type="ARBA" id="ARBA00038359"/>
    </source>
</evidence>
<gene>
    <name evidence="9" type="ORF">MMYC01_203088</name>
</gene>
<evidence type="ECO:0000256" key="2">
    <source>
        <dbReference type="ARBA" id="ARBA00022692"/>
    </source>
</evidence>
<dbReference type="PANTHER" id="PTHR33048:SF155">
    <property type="entry name" value="INTEGRAL MEMBRANE PROTEIN"/>
    <property type="match status" value="1"/>
</dbReference>
<feature type="transmembrane region" description="Helical" evidence="7">
    <location>
        <begin position="180"/>
        <end position="204"/>
    </location>
</feature>
<dbReference type="InterPro" id="IPR049326">
    <property type="entry name" value="Rhodopsin_dom_fungi"/>
</dbReference>
<feature type="region of interest" description="Disordered" evidence="6">
    <location>
        <begin position="336"/>
        <end position="357"/>
    </location>
</feature>
<evidence type="ECO:0000259" key="8">
    <source>
        <dbReference type="Pfam" id="PF20684"/>
    </source>
</evidence>
<feature type="domain" description="Rhodopsin" evidence="8">
    <location>
        <begin position="39"/>
        <end position="279"/>
    </location>
</feature>
<evidence type="ECO:0000256" key="7">
    <source>
        <dbReference type="SAM" id="Phobius"/>
    </source>
</evidence>
<dbReference type="AlphaFoldDB" id="A0A175WD31"/>
<dbReference type="PANTHER" id="PTHR33048">
    <property type="entry name" value="PTH11-LIKE INTEGRAL MEMBRANE PROTEIN (AFU_ORTHOLOGUE AFUA_5G11245)"/>
    <property type="match status" value="1"/>
</dbReference>
<keyword evidence="10" id="KW-1185">Reference proteome</keyword>
<comment type="similarity">
    <text evidence="5">Belongs to the SAT4 family.</text>
</comment>
<feature type="transmembrane region" description="Helical" evidence="7">
    <location>
        <begin position="134"/>
        <end position="155"/>
    </location>
</feature>
<dbReference type="GO" id="GO:0016020">
    <property type="term" value="C:membrane"/>
    <property type="evidence" value="ECO:0007669"/>
    <property type="project" value="UniProtKB-SubCell"/>
</dbReference>
<reference evidence="9 10" key="1">
    <citation type="journal article" date="2016" name="Genome Announc.">
        <title>Genome Sequence of Madurella mycetomatis mm55, Isolated from a Human Mycetoma Case in Sudan.</title>
        <authorList>
            <person name="Smit S."/>
            <person name="Derks M.F."/>
            <person name="Bervoets S."/>
            <person name="Fahal A."/>
            <person name="van Leeuwen W."/>
            <person name="van Belkum A."/>
            <person name="van de Sande W.W."/>
        </authorList>
    </citation>
    <scope>NUCLEOTIDE SEQUENCE [LARGE SCALE GENOMIC DNA]</scope>
    <source>
        <strain evidence="10">mm55</strain>
    </source>
</reference>
<protein>
    <recommendedName>
        <fullName evidence="8">Rhodopsin domain-containing protein</fullName>
    </recommendedName>
</protein>
<proteinExistence type="inferred from homology"/>
<evidence type="ECO:0000256" key="3">
    <source>
        <dbReference type="ARBA" id="ARBA00022989"/>
    </source>
</evidence>
<dbReference type="VEuPathDB" id="FungiDB:MMYC01_203088"/>
<accession>A0A175WD31</accession>